<dbReference type="STRING" id="679937.Bcop_0665"/>
<dbReference type="OrthoDB" id="1095728at2"/>
<reference evidence="1 2" key="1">
    <citation type="journal article" date="2011" name="Stand. Genomic Sci.">
        <title>Non-contiguous finished genome sequence of Bacteroides coprosuis type strain (PC139).</title>
        <authorList>
            <person name="Land M."/>
            <person name="Held B."/>
            <person name="Gronow S."/>
            <person name="Abt B."/>
            <person name="Lucas S."/>
            <person name="Del Rio T.G."/>
            <person name="Nolan M."/>
            <person name="Tice H."/>
            <person name="Cheng J.F."/>
            <person name="Pitluck S."/>
            <person name="Liolios K."/>
            <person name="Pagani I."/>
            <person name="Ivanova N."/>
            <person name="Mavromatis K."/>
            <person name="Mikhailova N."/>
            <person name="Pati A."/>
            <person name="Tapia R."/>
            <person name="Han C."/>
            <person name="Goodwin L."/>
            <person name="Chen A."/>
            <person name="Palaniappan K."/>
            <person name="Hauser L."/>
            <person name="Brambilla E.M."/>
            <person name="Rohde M."/>
            <person name="Goker M."/>
            <person name="Detter J.C."/>
            <person name="Woyke T."/>
            <person name="Bristow J."/>
            <person name="Eisen J.A."/>
            <person name="Markowitz V."/>
            <person name="Hugenholtz P."/>
            <person name="Kyrpides N.C."/>
            <person name="Klenk H.P."/>
            <person name="Lapidus A."/>
        </authorList>
    </citation>
    <scope>NUCLEOTIDE SEQUENCE [LARGE SCALE GENOMIC DNA]</scope>
    <source>
        <strain evidence="1 2">DSM 18011</strain>
    </source>
</reference>
<proteinExistence type="predicted"/>
<gene>
    <name evidence="1" type="ORF">Bcop_0665</name>
</gene>
<protein>
    <recommendedName>
        <fullName evidence="3">Ribbon-helix-helix protein CopG domain-containing protein</fullName>
    </recommendedName>
</protein>
<sequence>MKKREKSTSNKSVCQEVKRYQRMTCFLSEEELSFVEAYLEKNKISNRSRWLRETILLFIHKDLNDKYPTLFDEHDMRR</sequence>
<dbReference type="eggNOG" id="ENOG5033GMJ">
    <property type="taxonomic scope" value="Bacteria"/>
</dbReference>
<dbReference type="Proteomes" id="UP000018439">
    <property type="component" value="Chromosome"/>
</dbReference>
<name>F3ZSE6_9BACE</name>
<dbReference type="HOGENOM" id="CLU_176792_0_0_10"/>
<keyword evidence="2" id="KW-1185">Reference proteome</keyword>
<dbReference type="AlphaFoldDB" id="F3ZSE6"/>
<organism evidence="1 2">
    <name type="scientific">Bacteroides coprosuis DSM 18011</name>
    <dbReference type="NCBI Taxonomy" id="679937"/>
    <lineage>
        <taxon>Bacteria</taxon>
        <taxon>Pseudomonadati</taxon>
        <taxon>Bacteroidota</taxon>
        <taxon>Bacteroidia</taxon>
        <taxon>Bacteroidales</taxon>
        <taxon>Bacteroidaceae</taxon>
        <taxon>Bacteroides</taxon>
    </lineage>
</organism>
<evidence type="ECO:0000313" key="2">
    <source>
        <dbReference type="Proteomes" id="UP000018439"/>
    </source>
</evidence>
<evidence type="ECO:0000313" key="1">
    <source>
        <dbReference type="EMBL" id="EGJ70883.1"/>
    </source>
</evidence>
<evidence type="ECO:0008006" key="3">
    <source>
        <dbReference type="Google" id="ProtNLM"/>
    </source>
</evidence>
<accession>F3ZSE6</accession>
<dbReference type="EMBL" id="CM001167">
    <property type="protein sequence ID" value="EGJ70883.1"/>
    <property type="molecule type" value="Genomic_DNA"/>
</dbReference>